<evidence type="ECO:0000313" key="1">
    <source>
        <dbReference type="EMBL" id="QOX65115.1"/>
    </source>
</evidence>
<evidence type="ECO:0000313" key="2">
    <source>
        <dbReference type="Proteomes" id="UP000594014"/>
    </source>
</evidence>
<accession>A0ACD1AG09</accession>
<keyword evidence="2" id="KW-1185">Reference proteome</keyword>
<protein>
    <submittedName>
        <fullName evidence="1">Helix-turn-helix transcriptional regulator</fullName>
    </submittedName>
</protein>
<proteinExistence type="predicted"/>
<dbReference type="EMBL" id="CP042469">
    <property type="protein sequence ID" value="QOX65115.1"/>
    <property type="molecule type" value="Genomic_DNA"/>
</dbReference>
<reference evidence="1" key="1">
    <citation type="submission" date="2019-08" db="EMBL/GenBank/DDBJ databases">
        <title>Genome sequence of Clostridiales bacterium MT110.</title>
        <authorList>
            <person name="Cao J."/>
        </authorList>
    </citation>
    <scope>NUCLEOTIDE SEQUENCE</scope>
    <source>
        <strain evidence="1">MT110</strain>
    </source>
</reference>
<sequence length="77" mass="8816">MSASHAEKYKQIGQKIAYYRTQRGLTQQQLADEIGISKSYLSKIESPNTNKPFSLDVLFSLSETLNIKIIDFFKDID</sequence>
<dbReference type="Proteomes" id="UP000594014">
    <property type="component" value="Chromosome"/>
</dbReference>
<organism evidence="1 2">
    <name type="scientific">Anoxybacterium hadale</name>
    <dbReference type="NCBI Taxonomy" id="3408580"/>
    <lineage>
        <taxon>Bacteria</taxon>
        <taxon>Bacillati</taxon>
        <taxon>Bacillota</taxon>
        <taxon>Clostridia</taxon>
        <taxon>Peptostreptococcales</taxon>
        <taxon>Anaerovoracaceae</taxon>
        <taxon>Anoxybacterium</taxon>
    </lineage>
</organism>
<name>A0ACD1AG09_9FIRM</name>
<gene>
    <name evidence="1" type="ORF">FRZ06_18075</name>
</gene>